<evidence type="ECO:0000313" key="1">
    <source>
        <dbReference type="EMBL" id="KAK3789104.1"/>
    </source>
</evidence>
<keyword evidence="2" id="KW-1185">Reference proteome</keyword>
<reference evidence="1" key="1">
    <citation type="journal article" date="2023" name="G3 (Bethesda)">
        <title>A reference genome for the long-term kleptoplast-retaining sea slug Elysia crispata morphotype clarki.</title>
        <authorList>
            <person name="Eastman K.E."/>
            <person name="Pendleton A.L."/>
            <person name="Shaikh M.A."/>
            <person name="Suttiyut T."/>
            <person name="Ogas R."/>
            <person name="Tomko P."/>
            <person name="Gavelis G."/>
            <person name="Widhalm J.R."/>
            <person name="Wisecaver J.H."/>
        </authorList>
    </citation>
    <scope>NUCLEOTIDE SEQUENCE</scope>
    <source>
        <strain evidence="1">ECLA1</strain>
    </source>
</reference>
<dbReference type="AlphaFoldDB" id="A0AAE1DZV8"/>
<sequence length="77" mass="8800">QSRIGGEKKRSEESTNVSILSLNRRRNTVLVQCDTELKRISSTHVWVKNSLGEDSSPGHTVILFFFYERGALGFFLR</sequence>
<proteinExistence type="predicted"/>
<accession>A0AAE1DZV8</accession>
<organism evidence="1 2">
    <name type="scientific">Elysia crispata</name>
    <name type="common">lettuce slug</name>
    <dbReference type="NCBI Taxonomy" id="231223"/>
    <lineage>
        <taxon>Eukaryota</taxon>
        <taxon>Metazoa</taxon>
        <taxon>Spiralia</taxon>
        <taxon>Lophotrochozoa</taxon>
        <taxon>Mollusca</taxon>
        <taxon>Gastropoda</taxon>
        <taxon>Heterobranchia</taxon>
        <taxon>Euthyneura</taxon>
        <taxon>Panpulmonata</taxon>
        <taxon>Sacoglossa</taxon>
        <taxon>Placobranchoidea</taxon>
        <taxon>Plakobranchidae</taxon>
        <taxon>Elysia</taxon>
    </lineage>
</organism>
<comment type="caution">
    <text evidence="1">The sequence shown here is derived from an EMBL/GenBank/DDBJ whole genome shotgun (WGS) entry which is preliminary data.</text>
</comment>
<dbReference type="Proteomes" id="UP001283361">
    <property type="component" value="Unassembled WGS sequence"/>
</dbReference>
<dbReference type="EMBL" id="JAWDGP010001692">
    <property type="protein sequence ID" value="KAK3789104.1"/>
    <property type="molecule type" value="Genomic_DNA"/>
</dbReference>
<evidence type="ECO:0000313" key="2">
    <source>
        <dbReference type="Proteomes" id="UP001283361"/>
    </source>
</evidence>
<gene>
    <name evidence="1" type="ORF">RRG08_019456</name>
</gene>
<name>A0AAE1DZV8_9GAST</name>
<protein>
    <submittedName>
        <fullName evidence="1">Uncharacterized protein</fullName>
    </submittedName>
</protein>
<feature type="non-terminal residue" evidence="1">
    <location>
        <position position="1"/>
    </location>
</feature>